<evidence type="ECO:0008006" key="4">
    <source>
        <dbReference type="Google" id="ProtNLM"/>
    </source>
</evidence>
<reference evidence="2 3" key="1">
    <citation type="submission" date="2017-04" db="EMBL/GenBank/DDBJ databases">
        <title>The complete genome sequence of Streptomyces albolongus YIM 101047, the producer of novel bafilomycins and novel odoriferous sesquiterpenoids.</title>
        <authorList>
            <person name="Yin M."/>
            <person name="Jiang Y."/>
        </authorList>
    </citation>
    <scope>NUCLEOTIDE SEQUENCE [LARGE SCALE GENOMIC DNA]</scope>
    <source>
        <strain evidence="2 3">YIM 101047</strain>
    </source>
</reference>
<feature type="region of interest" description="Disordered" evidence="1">
    <location>
        <begin position="110"/>
        <end position="130"/>
    </location>
</feature>
<organism evidence="2 3">
    <name type="scientific">Kitasatospora albolonga</name>
    <dbReference type="NCBI Taxonomy" id="68173"/>
    <lineage>
        <taxon>Bacteria</taxon>
        <taxon>Bacillati</taxon>
        <taxon>Actinomycetota</taxon>
        <taxon>Actinomycetes</taxon>
        <taxon>Kitasatosporales</taxon>
        <taxon>Streptomycetaceae</taxon>
        <taxon>Kitasatospora</taxon>
    </lineage>
</organism>
<proteinExistence type="predicted"/>
<dbReference type="KEGG" id="kab:B7C62_24990"/>
<dbReference type="AlphaFoldDB" id="A0ABC8BXQ7"/>
<dbReference type="EMBL" id="CP020563">
    <property type="protein sequence ID" value="ARF75134.1"/>
    <property type="molecule type" value="Genomic_DNA"/>
</dbReference>
<keyword evidence="3" id="KW-1185">Reference proteome</keyword>
<dbReference type="Proteomes" id="UP000192251">
    <property type="component" value="Chromosome"/>
</dbReference>
<name>A0ABC8BXQ7_9ACTN</name>
<accession>A0ABC8BXQ7</accession>
<evidence type="ECO:0000256" key="1">
    <source>
        <dbReference type="SAM" id="MobiDB-lite"/>
    </source>
</evidence>
<evidence type="ECO:0000313" key="2">
    <source>
        <dbReference type="EMBL" id="ARF75134.1"/>
    </source>
</evidence>
<evidence type="ECO:0000313" key="3">
    <source>
        <dbReference type="Proteomes" id="UP000192251"/>
    </source>
</evidence>
<protein>
    <recommendedName>
        <fullName evidence="4">DUF2750 domain-containing protein</fullName>
    </recommendedName>
</protein>
<gene>
    <name evidence="2" type="ORF">B7C62_24990</name>
</gene>
<dbReference type="RefSeq" id="WP_084749178.1">
    <property type="nucleotide sequence ID" value="NZ_CP020563.1"/>
</dbReference>
<sequence>MRQCTAVALLPPPDHLITLAAEPGHILCELATDHPGDHATMLWDEGGPTGGAVWARWNTHRARLIPLPWCLALDPRKEACELFADHPSPHSWDITDPTHEAITHDLARQHPHLFPGTPEIAERTEEEDGS</sequence>